<dbReference type="InterPro" id="IPR008507">
    <property type="entry name" value="DUF789"/>
</dbReference>
<protein>
    <submittedName>
        <fullName evidence="2">Uncharacterized protein</fullName>
    </submittedName>
</protein>
<gene>
    <name evidence="2" type="ORF">TAV2_LOCUS8242</name>
</gene>
<reference evidence="2 3" key="1">
    <citation type="submission" date="2022-03" db="EMBL/GenBank/DDBJ databases">
        <authorList>
            <person name="Nunn A."/>
            <person name="Chopra R."/>
            <person name="Nunn A."/>
            <person name="Contreras Garrido A."/>
        </authorList>
    </citation>
    <scope>NUCLEOTIDE SEQUENCE [LARGE SCALE GENOMIC DNA]</scope>
</reference>
<feature type="region of interest" description="Disordered" evidence="1">
    <location>
        <begin position="1"/>
        <end position="59"/>
    </location>
</feature>
<name>A0AAU9RVK3_THLAR</name>
<dbReference type="AlphaFoldDB" id="A0AAU9RVK3"/>
<evidence type="ECO:0000256" key="1">
    <source>
        <dbReference type="SAM" id="MobiDB-lite"/>
    </source>
</evidence>
<evidence type="ECO:0000313" key="3">
    <source>
        <dbReference type="Proteomes" id="UP000836841"/>
    </source>
</evidence>
<dbReference type="Proteomes" id="UP000836841">
    <property type="component" value="Unassembled WGS sequence"/>
</dbReference>
<keyword evidence="3" id="KW-1185">Reference proteome</keyword>
<organism evidence="2 3">
    <name type="scientific">Thlaspi arvense</name>
    <name type="common">Field penny-cress</name>
    <dbReference type="NCBI Taxonomy" id="13288"/>
    <lineage>
        <taxon>Eukaryota</taxon>
        <taxon>Viridiplantae</taxon>
        <taxon>Streptophyta</taxon>
        <taxon>Embryophyta</taxon>
        <taxon>Tracheophyta</taxon>
        <taxon>Spermatophyta</taxon>
        <taxon>Magnoliopsida</taxon>
        <taxon>eudicotyledons</taxon>
        <taxon>Gunneridae</taxon>
        <taxon>Pentapetalae</taxon>
        <taxon>rosids</taxon>
        <taxon>malvids</taxon>
        <taxon>Brassicales</taxon>
        <taxon>Brassicaceae</taxon>
        <taxon>Thlaspideae</taxon>
        <taxon>Thlaspi</taxon>
    </lineage>
</organism>
<accession>A0AAU9RVK3</accession>
<dbReference type="EMBL" id="CAJVSB020000275">
    <property type="protein sequence ID" value="CAH2049259.1"/>
    <property type="molecule type" value="Genomic_DNA"/>
</dbReference>
<dbReference type="PANTHER" id="PTHR31343">
    <property type="entry name" value="T15D22.8"/>
    <property type="match status" value="1"/>
</dbReference>
<comment type="caution">
    <text evidence="2">The sequence shown here is derived from an EMBL/GenBank/DDBJ whole genome shotgun (WGS) entry which is preliminary data.</text>
</comment>
<sequence length="182" mass="20644">MSGSGGFAVSRAHGGDRFYNPPALRRHRQFLQQQQHLKRQQRQQLQRPVKSEAAPLEAGSRADWDDLATTLSKHRSVCSSSSSPRPQTDLTNLDRLMESVSPSVRAQYLSEVMVRECRAQESDIHPYYCLEDLWESFRESSAYGVGVPLVLNGKDSIVQYYVPFLSGIQLYVESLKSPSRLR</sequence>
<dbReference type="Pfam" id="PF05623">
    <property type="entry name" value="DUF789"/>
    <property type="match status" value="1"/>
</dbReference>
<evidence type="ECO:0000313" key="2">
    <source>
        <dbReference type="EMBL" id="CAH2049259.1"/>
    </source>
</evidence>
<dbReference type="PANTHER" id="PTHR31343:SF4">
    <property type="entry name" value="DUF789 DOMAIN-CONTAINING PROTEIN"/>
    <property type="match status" value="1"/>
</dbReference>
<proteinExistence type="predicted"/>